<dbReference type="GO" id="GO:0004860">
    <property type="term" value="F:protein kinase inhibitor activity"/>
    <property type="evidence" value="ECO:0007669"/>
    <property type="project" value="UniProtKB-KW"/>
</dbReference>
<dbReference type="EMBL" id="JAGIOB010000001">
    <property type="protein sequence ID" value="MBP2416392.1"/>
    <property type="molecule type" value="Genomic_DNA"/>
</dbReference>
<dbReference type="PANTHER" id="PTHR34698:SF2">
    <property type="entry name" value="5-OXOPROLINASE SUBUNIT B"/>
    <property type="match status" value="1"/>
</dbReference>
<dbReference type="SUPFAM" id="SSF160467">
    <property type="entry name" value="PH0987 N-terminal domain-like"/>
    <property type="match status" value="1"/>
</dbReference>
<accession>A0ABS4Z5S5</accession>
<dbReference type="InterPro" id="IPR029000">
    <property type="entry name" value="Cyclophilin-like_dom_sf"/>
</dbReference>
<dbReference type="InterPro" id="IPR010016">
    <property type="entry name" value="PxpB"/>
</dbReference>
<proteinExistence type="predicted"/>
<organism evidence="5 6">
    <name type="scientific">Microlunatus capsulatus</name>
    <dbReference type="NCBI Taxonomy" id="99117"/>
    <lineage>
        <taxon>Bacteria</taxon>
        <taxon>Bacillati</taxon>
        <taxon>Actinomycetota</taxon>
        <taxon>Actinomycetes</taxon>
        <taxon>Propionibacteriales</taxon>
        <taxon>Propionibacteriaceae</taxon>
        <taxon>Microlunatus</taxon>
    </lineage>
</organism>
<evidence type="ECO:0000256" key="1">
    <source>
        <dbReference type="ARBA" id="ARBA00022741"/>
    </source>
</evidence>
<name>A0ABS4Z5S5_9ACTN</name>
<feature type="domain" description="Carboxyltransferase" evidence="4">
    <location>
        <begin position="3"/>
        <end position="190"/>
    </location>
</feature>
<dbReference type="InterPro" id="IPR003833">
    <property type="entry name" value="CT_C_D"/>
</dbReference>
<dbReference type="RefSeq" id="WP_210054069.1">
    <property type="nucleotide sequence ID" value="NZ_BAAAMH010000012.1"/>
</dbReference>
<evidence type="ECO:0000259" key="4">
    <source>
        <dbReference type="SMART" id="SM00796"/>
    </source>
</evidence>
<dbReference type="Pfam" id="PF02682">
    <property type="entry name" value="CT_C_D"/>
    <property type="match status" value="1"/>
</dbReference>
<keyword evidence="5" id="KW-0649">Protein kinase inhibitor</keyword>
<reference evidence="5 6" key="1">
    <citation type="submission" date="2021-03" db="EMBL/GenBank/DDBJ databases">
        <title>Sequencing the genomes of 1000 actinobacteria strains.</title>
        <authorList>
            <person name="Klenk H.-P."/>
        </authorList>
    </citation>
    <scope>NUCLEOTIDE SEQUENCE [LARGE SCALE GENOMIC DNA]</scope>
    <source>
        <strain evidence="5 6">DSM 12936</strain>
    </source>
</reference>
<keyword evidence="3" id="KW-0067">ATP-binding</keyword>
<dbReference type="SUPFAM" id="SSF50891">
    <property type="entry name" value="Cyclophilin-like"/>
    <property type="match status" value="1"/>
</dbReference>
<protein>
    <submittedName>
        <fullName evidence="5">KipI family sensor histidine kinase inhibitor</fullName>
    </submittedName>
</protein>
<dbReference type="Gene3D" id="3.30.1360.40">
    <property type="match status" value="1"/>
</dbReference>
<dbReference type="Gene3D" id="2.40.100.10">
    <property type="entry name" value="Cyclophilin-like"/>
    <property type="match status" value="1"/>
</dbReference>
<dbReference type="SMART" id="SM00796">
    <property type="entry name" value="AHS1"/>
    <property type="match status" value="1"/>
</dbReference>
<comment type="caution">
    <text evidence="5">The sequence shown here is derived from an EMBL/GenBank/DDBJ whole genome shotgun (WGS) entry which is preliminary data.</text>
</comment>
<evidence type="ECO:0000256" key="2">
    <source>
        <dbReference type="ARBA" id="ARBA00022801"/>
    </source>
</evidence>
<evidence type="ECO:0000256" key="3">
    <source>
        <dbReference type="ARBA" id="ARBA00022840"/>
    </source>
</evidence>
<dbReference type="Proteomes" id="UP000758168">
    <property type="component" value="Unassembled WGS sequence"/>
</dbReference>
<keyword evidence="6" id="KW-1185">Reference proteome</keyword>
<gene>
    <name evidence="5" type="ORF">JOF54_001314</name>
</gene>
<keyword evidence="1" id="KW-0547">Nucleotide-binding</keyword>
<keyword evidence="2" id="KW-0378">Hydrolase</keyword>
<evidence type="ECO:0000313" key="5">
    <source>
        <dbReference type="EMBL" id="MBP2416392.1"/>
    </source>
</evidence>
<evidence type="ECO:0000313" key="6">
    <source>
        <dbReference type="Proteomes" id="UP000758168"/>
    </source>
</evidence>
<sequence>MARRLLGYGDDAVLLECADLADAVGLAPRVRAAVPAVVEVVPGARTLLLRLAAPLTADARELLLTLPAAPTGTASGPLVTLPVVYDGEDLDEVGALTGLGADGVVAAHTGQTWTVGFCGFAPGFGYLVGPDERLRVPRRPTPRTRVPAGAVGLAGPFSGVYPRPGPGGWQLLGRTATTLWDLEAHPPALLQPGTRVRFEVA</sequence>
<dbReference type="PANTHER" id="PTHR34698">
    <property type="entry name" value="5-OXOPROLINASE SUBUNIT B"/>
    <property type="match status" value="1"/>
</dbReference>